<dbReference type="Proteomes" id="UP001139095">
    <property type="component" value="Unassembled WGS sequence"/>
</dbReference>
<evidence type="ECO:0000256" key="3">
    <source>
        <dbReference type="ARBA" id="ARBA00022448"/>
    </source>
</evidence>
<evidence type="ECO:0000256" key="10">
    <source>
        <dbReference type="ARBA" id="ARBA00023136"/>
    </source>
</evidence>
<comment type="similarity">
    <text evidence="2 12 13">Belongs to the ATPase A chain family.</text>
</comment>
<dbReference type="NCBIfam" id="TIGR01131">
    <property type="entry name" value="ATP_synt_6_or_A"/>
    <property type="match status" value="1"/>
</dbReference>
<dbReference type="NCBIfam" id="NF004477">
    <property type="entry name" value="PRK05815.1-1"/>
    <property type="match status" value="1"/>
</dbReference>
<dbReference type="InterPro" id="IPR000568">
    <property type="entry name" value="ATP_synth_F0_asu"/>
</dbReference>
<dbReference type="SUPFAM" id="SSF81336">
    <property type="entry name" value="F1F0 ATP synthase subunit A"/>
    <property type="match status" value="1"/>
</dbReference>
<gene>
    <name evidence="12 14" type="primary">atpB</name>
    <name evidence="14" type="ORF">LG368_11425</name>
</gene>
<dbReference type="AlphaFoldDB" id="A0A9X1IN50"/>
<keyword evidence="8 12" id="KW-1133">Transmembrane helix</keyword>
<keyword evidence="15" id="KW-1185">Reference proteome</keyword>
<evidence type="ECO:0000256" key="6">
    <source>
        <dbReference type="ARBA" id="ARBA00022692"/>
    </source>
</evidence>
<accession>A0A9X1IN50</accession>
<evidence type="ECO:0000256" key="8">
    <source>
        <dbReference type="ARBA" id="ARBA00022989"/>
    </source>
</evidence>
<keyword evidence="6 12" id="KW-0812">Transmembrane</keyword>
<reference evidence="14" key="1">
    <citation type="submission" date="2021-10" db="EMBL/GenBank/DDBJ databases">
        <title>Marinomonas pontica sp. nov., isolated from the Black Sea.</title>
        <authorList>
            <person name="Zhao L.-H."/>
            <person name="Xue J.-H."/>
        </authorList>
    </citation>
    <scope>NUCLEOTIDE SEQUENCE</scope>
    <source>
        <strain evidence="14">E8</strain>
    </source>
</reference>
<evidence type="ECO:0000256" key="4">
    <source>
        <dbReference type="ARBA" id="ARBA00022475"/>
    </source>
</evidence>
<dbReference type="PANTHER" id="PTHR42823:SF3">
    <property type="entry name" value="ATP SYNTHASE SUBUNIT A, CHLOROPLASTIC"/>
    <property type="match status" value="1"/>
</dbReference>
<dbReference type="InterPro" id="IPR045082">
    <property type="entry name" value="ATP_syn_F0_a_bact/chloroplast"/>
</dbReference>
<keyword evidence="3 12" id="KW-0813">Transport</keyword>
<dbReference type="PANTHER" id="PTHR42823">
    <property type="entry name" value="ATP SYNTHASE SUBUNIT A, CHLOROPLASTIC"/>
    <property type="match status" value="1"/>
</dbReference>
<evidence type="ECO:0000256" key="12">
    <source>
        <dbReference type="HAMAP-Rule" id="MF_01393"/>
    </source>
</evidence>
<sequence length="275" mass="30732">MASENPSASEYIKHHLQNLTYGQHPDGSWGIAETAQEAADMGFWAIHLDTMGFSIGLGVLFLWLFRTAAKKASTDTPKGLQNFVEIMVDFVDNSVKESYHGKSKVIAPLALTIFVWIFLMNLMDLIPVDFIPRLAHDVFGLSYFKIVPTTDMNATIGMSLSVFALIIFYSISIKGVGGFVKELTLQPFNTPIMIPFNFVLEMVGLLAKPVSLALRLFGNLYAGELIFILIAVLPWFAQWALSVPWAIFHILIITLQAFIFMMLTIVYLSMASEEH</sequence>
<protein>
    <recommendedName>
        <fullName evidence="12 13">ATP synthase subunit a</fullName>
    </recommendedName>
    <alternativeName>
        <fullName evidence="12">ATP synthase F0 sector subunit a</fullName>
    </alternativeName>
    <alternativeName>
        <fullName evidence="12">F-ATPase subunit 6</fullName>
    </alternativeName>
</protein>
<comment type="function">
    <text evidence="12 13">Key component of the proton channel; it plays a direct role in the translocation of protons across the membrane.</text>
</comment>
<feature type="transmembrane region" description="Helical" evidence="12">
    <location>
        <begin position="44"/>
        <end position="65"/>
    </location>
</feature>
<evidence type="ECO:0000256" key="13">
    <source>
        <dbReference type="RuleBase" id="RU000483"/>
    </source>
</evidence>
<comment type="caution">
    <text evidence="14">The sequence shown here is derived from an EMBL/GenBank/DDBJ whole genome shotgun (WGS) entry which is preliminary data.</text>
</comment>
<dbReference type="EMBL" id="JAJATW010000017">
    <property type="protein sequence ID" value="MCB5162504.1"/>
    <property type="molecule type" value="Genomic_DNA"/>
</dbReference>
<dbReference type="GO" id="GO:0005886">
    <property type="term" value="C:plasma membrane"/>
    <property type="evidence" value="ECO:0007669"/>
    <property type="project" value="UniProtKB-SubCell"/>
</dbReference>
<dbReference type="GO" id="GO:0045259">
    <property type="term" value="C:proton-transporting ATP synthase complex"/>
    <property type="evidence" value="ECO:0007669"/>
    <property type="project" value="UniProtKB-KW"/>
</dbReference>
<evidence type="ECO:0000313" key="14">
    <source>
        <dbReference type="EMBL" id="MCB5162504.1"/>
    </source>
</evidence>
<feature type="transmembrane region" description="Helical" evidence="12">
    <location>
        <begin position="152"/>
        <end position="171"/>
    </location>
</feature>
<keyword evidence="11 12" id="KW-0066">ATP synthesis</keyword>
<feature type="transmembrane region" description="Helical" evidence="12">
    <location>
        <begin position="243"/>
        <end position="268"/>
    </location>
</feature>
<evidence type="ECO:0000313" key="15">
    <source>
        <dbReference type="Proteomes" id="UP001139095"/>
    </source>
</evidence>
<evidence type="ECO:0000256" key="7">
    <source>
        <dbReference type="ARBA" id="ARBA00022781"/>
    </source>
</evidence>
<dbReference type="Gene3D" id="1.20.120.220">
    <property type="entry name" value="ATP synthase, F0 complex, subunit A"/>
    <property type="match status" value="1"/>
</dbReference>
<keyword evidence="7 12" id="KW-0375">Hydrogen ion transport</keyword>
<feature type="transmembrane region" description="Helical" evidence="12">
    <location>
        <begin position="105"/>
        <end position="123"/>
    </location>
</feature>
<evidence type="ECO:0000256" key="9">
    <source>
        <dbReference type="ARBA" id="ARBA00023065"/>
    </source>
</evidence>
<evidence type="ECO:0000256" key="2">
    <source>
        <dbReference type="ARBA" id="ARBA00006810"/>
    </source>
</evidence>
<evidence type="ECO:0000256" key="5">
    <source>
        <dbReference type="ARBA" id="ARBA00022547"/>
    </source>
</evidence>
<dbReference type="InterPro" id="IPR035908">
    <property type="entry name" value="F0_ATP_A_sf"/>
</dbReference>
<dbReference type="CDD" id="cd00310">
    <property type="entry name" value="ATP-synt_Fo_a_6"/>
    <property type="match status" value="1"/>
</dbReference>
<keyword evidence="4 12" id="KW-1003">Cell membrane</keyword>
<comment type="subcellular location">
    <subcellularLocation>
        <location evidence="12 13">Cell membrane</location>
        <topology evidence="12 13">Multi-pass membrane protein</topology>
    </subcellularLocation>
    <subcellularLocation>
        <location evidence="1">Membrane</location>
        <topology evidence="1">Multi-pass membrane protein</topology>
    </subcellularLocation>
</comment>
<dbReference type="GO" id="GO:0046933">
    <property type="term" value="F:proton-transporting ATP synthase activity, rotational mechanism"/>
    <property type="evidence" value="ECO:0007669"/>
    <property type="project" value="UniProtKB-UniRule"/>
</dbReference>
<dbReference type="HAMAP" id="MF_01393">
    <property type="entry name" value="ATP_synth_a_bact"/>
    <property type="match status" value="1"/>
</dbReference>
<keyword evidence="10 12" id="KW-0472">Membrane</keyword>
<evidence type="ECO:0000256" key="11">
    <source>
        <dbReference type="ARBA" id="ARBA00023310"/>
    </source>
</evidence>
<dbReference type="FunFam" id="1.20.120.220:FF:000002">
    <property type="entry name" value="ATP synthase subunit a"/>
    <property type="match status" value="1"/>
</dbReference>
<keyword evidence="5 12" id="KW-0138">CF(0)</keyword>
<dbReference type="InterPro" id="IPR023011">
    <property type="entry name" value="ATP_synth_F0_asu_AS"/>
</dbReference>
<dbReference type="PRINTS" id="PR00123">
    <property type="entry name" value="ATPASEA"/>
</dbReference>
<keyword evidence="9 12" id="KW-0406">Ion transport</keyword>
<evidence type="ECO:0000256" key="1">
    <source>
        <dbReference type="ARBA" id="ARBA00004141"/>
    </source>
</evidence>
<proteinExistence type="inferred from homology"/>
<name>A0A9X1IN50_9GAMM</name>
<dbReference type="PROSITE" id="PS00449">
    <property type="entry name" value="ATPASE_A"/>
    <property type="match status" value="1"/>
</dbReference>
<feature type="transmembrane region" description="Helical" evidence="12">
    <location>
        <begin position="216"/>
        <end position="237"/>
    </location>
</feature>
<dbReference type="Pfam" id="PF00119">
    <property type="entry name" value="ATP-synt_A"/>
    <property type="match status" value="1"/>
</dbReference>
<dbReference type="RefSeq" id="WP_226754854.1">
    <property type="nucleotide sequence ID" value="NZ_JAJATW010000017.1"/>
</dbReference>
<dbReference type="GO" id="GO:0042777">
    <property type="term" value="P:proton motive force-driven plasma membrane ATP synthesis"/>
    <property type="evidence" value="ECO:0007669"/>
    <property type="project" value="TreeGrafter"/>
</dbReference>
<organism evidence="14 15">
    <name type="scientific">Marinomonas algarum</name>
    <dbReference type="NCBI Taxonomy" id="2883105"/>
    <lineage>
        <taxon>Bacteria</taxon>
        <taxon>Pseudomonadati</taxon>
        <taxon>Pseudomonadota</taxon>
        <taxon>Gammaproteobacteria</taxon>
        <taxon>Oceanospirillales</taxon>
        <taxon>Oceanospirillaceae</taxon>
        <taxon>Marinomonas</taxon>
    </lineage>
</organism>